<protein>
    <recommendedName>
        <fullName evidence="2">Signal transduction histidine kinase internal region domain-containing protein</fullName>
    </recommendedName>
</protein>
<dbReference type="PANTHER" id="PTHR34220">
    <property type="entry name" value="SENSOR HISTIDINE KINASE YPDA"/>
    <property type="match status" value="1"/>
</dbReference>
<reference evidence="3 4" key="1">
    <citation type="submission" date="2018-08" db="EMBL/GenBank/DDBJ databases">
        <title>Muricauda nanhaiensis sp. nov., isolated from seawater of the South China Sea.</title>
        <authorList>
            <person name="Dang Y."/>
        </authorList>
    </citation>
    <scope>NUCLEOTIDE SEQUENCE [LARGE SCALE GENOMIC DNA]</scope>
    <source>
        <strain evidence="3 4">SM1704</strain>
    </source>
</reference>
<feature type="transmembrane region" description="Helical" evidence="1">
    <location>
        <begin position="83"/>
        <end position="102"/>
    </location>
</feature>
<feature type="transmembrane region" description="Helical" evidence="1">
    <location>
        <begin position="58"/>
        <end position="76"/>
    </location>
</feature>
<feature type="domain" description="Signal transduction histidine kinase internal region" evidence="2">
    <location>
        <begin position="159"/>
        <end position="237"/>
    </location>
</feature>
<keyword evidence="1" id="KW-1133">Transmembrane helix</keyword>
<dbReference type="SUPFAM" id="SSF55874">
    <property type="entry name" value="ATPase domain of HSP90 chaperone/DNA topoisomerase II/histidine kinase"/>
    <property type="match status" value="1"/>
</dbReference>
<dbReference type="InterPro" id="IPR050640">
    <property type="entry name" value="Bact_2-comp_sensor_kinase"/>
</dbReference>
<dbReference type="AlphaFoldDB" id="A0A371JSV9"/>
<dbReference type="OrthoDB" id="9809908at2"/>
<dbReference type="EMBL" id="QTJX01000001">
    <property type="protein sequence ID" value="RDY60885.1"/>
    <property type="molecule type" value="Genomic_DNA"/>
</dbReference>
<evidence type="ECO:0000313" key="4">
    <source>
        <dbReference type="Proteomes" id="UP000261828"/>
    </source>
</evidence>
<sequence length="352" mass="41290">MKANGLEAKHGFMNLSFQKIIRYEPLIHIFFWYMVLFFPYVKYLGREGGYPIDFRHELLALLFDIIPTYLAYFWFFPYKKKSIGIPLFIAACIVIAIIYNYFDGYFHPGDQHPQTWKLILSSLVRYASLITAFFALFSIKEMYRKQRVIENISLKQHQAELSILKGQINPHFLFNTLNTIYSSALDKDDKTADLILKLSDNFRYILVEGQQDAVSLKKEIRHLKDYIALQKERLADKVSVDWFEDIEDPDAQIPPLLLISFIENAFKYSGLLKGKNNPITIQLKLNGGKLYFYCENSCKDIRKEEVDENWNESGIGIENTKKRLQLLYPNKHELRINSKSPKFIVELQIQLL</sequence>
<dbReference type="Proteomes" id="UP000261828">
    <property type="component" value="Unassembled WGS sequence"/>
</dbReference>
<dbReference type="Gene3D" id="3.30.565.10">
    <property type="entry name" value="Histidine kinase-like ATPase, C-terminal domain"/>
    <property type="match status" value="1"/>
</dbReference>
<organism evidence="3 4">
    <name type="scientific">Flagellimonas nanhaiensis</name>
    <dbReference type="NCBI Taxonomy" id="2292706"/>
    <lineage>
        <taxon>Bacteria</taxon>
        <taxon>Pseudomonadati</taxon>
        <taxon>Bacteroidota</taxon>
        <taxon>Flavobacteriia</taxon>
        <taxon>Flavobacteriales</taxon>
        <taxon>Flavobacteriaceae</taxon>
        <taxon>Flagellimonas</taxon>
    </lineage>
</organism>
<evidence type="ECO:0000256" key="1">
    <source>
        <dbReference type="SAM" id="Phobius"/>
    </source>
</evidence>
<dbReference type="InterPro" id="IPR036890">
    <property type="entry name" value="HATPase_C_sf"/>
</dbReference>
<gene>
    <name evidence="3" type="ORF">DX873_01510</name>
</gene>
<keyword evidence="4" id="KW-1185">Reference proteome</keyword>
<name>A0A371JSV9_9FLAO</name>
<evidence type="ECO:0000259" key="2">
    <source>
        <dbReference type="Pfam" id="PF06580"/>
    </source>
</evidence>
<dbReference type="PANTHER" id="PTHR34220:SF7">
    <property type="entry name" value="SENSOR HISTIDINE KINASE YPDA"/>
    <property type="match status" value="1"/>
</dbReference>
<dbReference type="InterPro" id="IPR010559">
    <property type="entry name" value="Sig_transdc_His_kin_internal"/>
</dbReference>
<proteinExistence type="predicted"/>
<feature type="transmembrane region" description="Helical" evidence="1">
    <location>
        <begin position="122"/>
        <end position="139"/>
    </location>
</feature>
<keyword evidence="1" id="KW-0472">Membrane</keyword>
<feature type="transmembrane region" description="Helical" evidence="1">
    <location>
        <begin position="20"/>
        <end position="38"/>
    </location>
</feature>
<accession>A0A371JSV9</accession>
<evidence type="ECO:0000313" key="3">
    <source>
        <dbReference type="EMBL" id="RDY60885.1"/>
    </source>
</evidence>
<dbReference type="GO" id="GO:0000155">
    <property type="term" value="F:phosphorelay sensor kinase activity"/>
    <property type="evidence" value="ECO:0007669"/>
    <property type="project" value="InterPro"/>
</dbReference>
<dbReference type="Pfam" id="PF06580">
    <property type="entry name" value="His_kinase"/>
    <property type="match status" value="1"/>
</dbReference>
<dbReference type="GO" id="GO:0016020">
    <property type="term" value="C:membrane"/>
    <property type="evidence" value="ECO:0007669"/>
    <property type="project" value="InterPro"/>
</dbReference>
<keyword evidence="1" id="KW-0812">Transmembrane</keyword>
<comment type="caution">
    <text evidence="3">The sequence shown here is derived from an EMBL/GenBank/DDBJ whole genome shotgun (WGS) entry which is preliminary data.</text>
</comment>